<reference evidence="2" key="1">
    <citation type="submission" date="2007-07" db="EMBL/GenBank/DDBJ databases">
        <title>PCAP assembly of the Caenorhabditis remanei genome.</title>
        <authorList>
            <consortium name="The Caenorhabditis remanei Sequencing Consortium"/>
            <person name="Wilson R.K."/>
        </authorList>
    </citation>
    <scope>NUCLEOTIDE SEQUENCE [LARGE SCALE GENOMIC DNA]</scope>
    <source>
        <strain evidence="2">PB4641</strain>
    </source>
</reference>
<dbReference type="HOGENOM" id="CLU_1857157_0_0_1"/>
<dbReference type="eggNOG" id="KOG3037">
    <property type="taxonomic scope" value="Eukaryota"/>
</dbReference>
<evidence type="ECO:0000313" key="3">
    <source>
        <dbReference type="Proteomes" id="UP000008281"/>
    </source>
</evidence>
<dbReference type="Proteomes" id="UP000008281">
    <property type="component" value="Unassembled WGS sequence"/>
</dbReference>
<dbReference type="Pfam" id="PF04683">
    <property type="entry name" value="Rpn13_ADRM1_Pru"/>
    <property type="match status" value="1"/>
</dbReference>
<evidence type="ECO:0000313" key="2">
    <source>
        <dbReference type="EMBL" id="EFP10624.1"/>
    </source>
</evidence>
<organism evidence="3">
    <name type="scientific">Caenorhabditis remanei</name>
    <name type="common">Caenorhabditis vulgaris</name>
    <dbReference type="NCBI Taxonomy" id="31234"/>
    <lineage>
        <taxon>Eukaryota</taxon>
        <taxon>Metazoa</taxon>
        <taxon>Ecdysozoa</taxon>
        <taxon>Nematoda</taxon>
        <taxon>Chromadorea</taxon>
        <taxon>Rhabditida</taxon>
        <taxon>Rhabditina</taxon>
        <taxon>Rhabditomorpha</taxon>
        <taxon>Rhabditoidea</taxon>
        <taxon>Rhabditidae</taxon>
        <taxon>Peloderinae</taxon>
        <taxon>Caenorhabditis</taxon>
    </lineage>
</organism>
<feature type="domain" description="Pru" evidence="1">
    <location>
        <begin position="16"/>
        <end position="120"/>
    </location>
</feature>
<protein>
    <recommendedName>
        <fullName evidence="1">Pru domain-containing protein</fullName>
    </recommendedName>
</protein>
<proteinExistence type="predicted"/>
<sequence>MSEVENPETVPVKYTCRIKMGRCNCVKNDANPNQPIVNRRPEQGILAVKVEEGVLPNFCWTNRATGEVGLDISGSRQQFELSRVRDHDGEWAYLVKHFEERHSEGVFYAFWLQETETDRNTVEAIRRVIEGHPVEAGL</sequence>
<name>E3MWL1_CAERE</name>
<evidence type="ECO:0000259" key="1">
    <source>
        <dbReference type="Pfam" id="PF04683"/>
    </source>
</evidence>
<dbReference type="InterPro" id="IPR038633">
    <property type="entry name" value="Rpn13/ADRM1_Pru_sf"/>
</dbReference>
<accession>E3MWL1</accession>
<dbReference type="AlphaFoldDB" id="E3MWL1"/>
<dbReference type="InParanoid" id="E3MWL1"/>
<dbReference type="Gene3D" id="2.30.29.70">
    <property type="entry name" value="Proteasomal ubiquitin receptor Rpn13/ADRM1"/>
    <property type="match status" value="1"/>
</dbReference>
<keyword evidence="3" id="KW-1185">Reference proteome</keyword>
<dbReference type="EMBL" id="DS268487">
    <property type="protein sequence ID" value="EFP10624.1"/>
    <property type="molecule type" value="Genomic_DNA"/>
</dbReference>
<dbReference type="InterPro" id="IPR044868">
    <property type="entry name" value="Rpn13/ADRM1_Pru"/>
</dbReference>
<gene>
    <name evidence="2" type="ORF">CRE_01129</name>
</gene>